<organism evidence="1 2">
    <name type="scientific">Psychrosphaera haliotis</name>
    <dbReference type="NCBI Taxonomy" id="555083"/>
    <lineage>
        <taxon>Bacteria</taxon>
        <taxon>Pseudomonadati</taxon>
        <taxon>Pseudomonadota</taxon>
        <taxon>Gammaproteobacteria</taxon>
        <taxon>Alteromonadales</taxon>
        <taxon>Pseudoalteromonadaceae</taxon>
        <taxon>Psychrosphaera</taxon>
    </lineage>
</organism>
<evidence type="ECO:0000313" key="2">
    <source>
        <dbReference type="Proteomes" id="UP000439994"/>
    </source>
</evidence>
<dbReference type="EMBL" id="WOCD01000005">
    <property type="protein sequence ID" value="MUH73314.1"/>
    <property type="molecule type" value="Genomic_DNA"/>
</dbReference>
<name>A0A6N8FB09_9GAMM</name>
<evidence type="ECO:0000313" key="1">
    <source>
        <dbReference type="EMBL" id="MUH73314.1"/>
    </source>
</evidence>
<dbReference type="PROSITE" id="PS51257">
    <property type="entry name" value="PROKAR_LIPOPROTEIN"/>
    <property type="match status" value="1"/>
</dbReference>
<dbReference type="AlphaFoldDB" id="A0A6N8FB09"/>
<evidence type="ECO:0008006" key="3">
    <source>
        <dbReference type="Google" id="ProtNLM"/>
    </source>
</evidence>
<protein>
    <recommendedName>
        <fullName evidence="3">Lipoprotein</fullName>
    </recommendedName>
</protein>
<proteinExistence type="predicted"/>
<comment type="caution">
    <text evidence="1">The sequence shown here is derived from an EMBL/GenBank/DDBJ whole genome shotgun (WGS) entry which is preliminary data.</text>
</comment>
<reference evidence="1 2" key="1">
    <citation type="submission" date="2019-11" db="EMBL/GenBank/DDBJ databases">
        <title>P. haliotis isolates from Z. marina roots.</title>
        <authorList>
            <person name="Cohen M."/>
            <person name="Jospin G."/>
            <person name="Eisen J.A."/>
            <person name="Coil D.A."/>
        </authorList>
    </citation>
    <scope>NUCLEOTIDE SEQUENCE [LARGE SCALE GENOMIC DNA]</scope>
    <source>
        <strain evidence="1 2">UCD-MCMsp1aY</strain>
    </source>
</reference>
<dbReference type="RefSeq" id="WP_155696505.1">
    <property type="nucleotide sequence ID" value="NZ_WOCD01000005.1"/>
</dbReference>
<accession>A0A6N8FB09</accession>
<dbReference type="Proteomes" id="UP000439994">
    <property type="component" value="Unassembled WGS sequence"/>
</dbReference>
<gene>
    <name evidence="1" type="ORF">GNP35_12955</name>
</gene>
<sequence>MNKTLTKIIKVSLSAGITILVIGCSNMQASYDSETRVIEEKELKKKRTDSCQNAQIDVSEAKATNDQAAIDRALRMAEKACAESIKKAKSKQ</sequence>
<keyword evidence="2" id="KW-1185">Reference proteome</keyword>